<dbReference type="PANTHER" id="PTHR47695">
    <property type="entry name" value="PID DOMAIN-CONTAINING PROTEIN"/>
    <property type="match status" value="1"/>
</dbReference>
<dbReference type="PANTHER" id="PTHR47695:SF4">
    <property type="entry name" value="DISABLED HOMOLOG 1"/>
    <property type="match status" value="1"/>
</dbReference>
<feature type="region of interest" description="Disordered" evidence="1">
    <location>
        <begin position="400"/>
        <end position="489"/>
    </location>
</feature>
<evidence type="ECO:0000256" key="1">
    <source>
        <dbReference type="SAM" id="MobiDB-lite"/>
    </source>
</evidence>
<dbReference type="InterPro" id="IPR006020">
    <property type="entry name" value="PTB/PI_dom"/>
</dbReference>
<dbReference type="SUPFAM" id="SSF50729">
    <property type="entry name" value="PH domain-like"/>
    <property type="match status" value="1"/>
</dbReference>
<feature type="compositionally biased region" description="Low complexity" evidence="1">
    <location>
        <begin position="413"/>
        <end position="422"/>
    </location>
</feature>
<proteinExistence type="predicted"/>
<dbReference type="EMBL" id="WKFB01000402">
    <property type="protein sequence ID" value="KAF6724227.1"/>
    <property type="molecule type" value="Genomic_DNA"/>
</dbReference>
<name>A0A834C752_ORYME</name>
<dbReference type="Pfam" id="PF00640">
    <property type="entry name" value="PID"/>
    <property type="match status" value="1"/>
</dbReference>
<evidence type="ECO:0000259" key="2">
    <source>
        <dbReference type="PROSITE" id="PS01179"/>
    </source>
</evidence>
<feature type="compositionally biased region" description="Low complexity" evidence="1">
    <location>
        <begin position="322"/>
        <end position="344"/>
    </location>
</feature>
<feature type="domain" description="PID" evidence="2">
    <location>
        <begin position="17"/>
        <end position="105"/>
    </location>
</feature>
<dbReference type="GO" id="GO:0001764">
    <property type="term" value="P:neuron migration"/>
    <property type="evidence" value="ECO:0007669"/>
    <property type="project" value="TreeGrafter"/>
</dbReference>
<dbReference type="Gene3D" id="2.30.29.30">
    <property type="entry name" value="Pleckstrin-homology domain (PH domain)/Phosphotyrosine-binding domain (PTB)"/>
    <property type="match status" value="1"/>
</dbReference>
<feature type="region of interest" description="Disordered" evidence="1">
    <location>
        <begin position="322"/>
        <end position="351"/>
    </location>
</feature>
<feature type="region of interest" description="Disordered" evidence="1">
    <location>
        <begin position="181"/>
        <end position="201"/>
    </location>
</feature>
<dbReference type="PROSITE" id="PS01179">
    <property type="entry name" value="PID"/>
    <property type="match status" value="1"/>
</dbReference>
<protein>
    <submittedName>
        <fullName evidence="3">Disabled-like protein 1</fullName>
    </submittedName>
</protein>
<dbReference type="Proteomes" id="UP000646548">
    <property type="component" value="Unassembled WGS sequence"/>
</dbReference>
<feature type="region of interest" description="Disordered" evidence="1">
    <location>
        <begin position="123"/>
        <end position="155"/>
    </location>
</feature>
<dbReference type="GO" id="GO:0005737">
    <property type="term" value="C:cytoplasm"/>
    <property type="evidence" value="ECO:0007669"/>
    <property type="project" value="TreeGrafter"/>
</dbReference>
<gene>
    <name evidence="3" type="ORF">FQA47_016259</name>
</gene>
<sequence length="489" mass="52841">MMKLKGVAAAARSKGEHKQKVFLTISFGGIKIFDEKTGVLQHHHAVHEISYIAKDITDHRAFGYICGKEGNHRFVAIKTAQSAEPVILDLRDLFQLIYDIKQREEMEKKAQKDKQCEQAVYQNGAKKPSHHLHHHHLHHYHEKTLQQEQSQTQLRQEPVKELIDLDLDLVTQNISQLEIFGDMSTPPDITSPSSPTSPANTLDLSQGLQAPAELFAPFNPASVPSGYVTMGTVPPGHWSQQAFTAQTPLAFGVQSPLGPVAQVLPSGQPLIWGQANIFPTTQQQWAAMAAGAFPPTAYLPAQPVGTLPAAMFQTLTSITTLPPAGESHSAAGASASVPSASSSPQHGERTKKMGKEMFKDFQLAKPPAMPSKKAEQPSLAGTSEAFTSYFSRVGTAQDTDDCDDFDISQMNLTPVTSTTPSTNSPPTPAPRQSSPSKSSASHVSDPPTDATDPPTDDSFGEVEGSPSRSVEEDAMGKDPLYARINKGKK</sequence>
<dbReference type="SMART" id="SM00462">
    <property type="entry name" value="PTB"/>
    <property type="match status" value="1"/>
</dbReference>
<organism evidence="3 4">
    <name type="scientific">Oryzias melastigma</name>
    <name type="common">Marine medaka</name>
    <dbReference type="NCBI Taxonomy" id="30732"/>
    <lineage>
        <taxon>Eukaryota</taxon>
        <taxon>Metazoa</taxon>
        <taxon>Chordata</taxon>
        <taxon>Craniata</taxon>
        <taxon>Vertebrata</taxon>
        <taxon>Euteleostomi</taxon>
        <taxon>Actinopterygii</taxon>
        <taxon>Neopterygii</taxon>
        <taxon>Teleostei</taxon>
        <taxon>Neoteleostei</taxon>
        <taxon>Acanthomorphata</taxon>
        <taxon>Ovalentaria</taxon>
        <taxon>Atherinomorphae</taxon>
        <taxon>Beloniformes</taxon>
        <taxon>Adrianichthyidae</taxon>
        <taxon>Oryziinae</taxon>
        <taxon>Oryzias</taxon>
    </lineage>
</organism>
<feature type="compositionally biased region" description="Low complexity" evidence="1">
    <location>
        <begin position="184"/>
        <end position="198"/>
    </location>
</feature>
<feature type="compositionally biased region" description="Low complexity" evidence="1">
    <location>
        <begin position="430"/>
        <end position="453"/>
    </location>
</feature>
<reference evidence="3" key="1">
    <citation type="journal article" name="BMC Genomics">
        <title>Long-read sequencing and de novo genome assembly of marine medaka (Oryzias melastigma).</title>
        <authorList>
            <person name="Liang P."/>
            <person name="Saqib H.S.A."/>
            <person name="Ni X."/>
            <person name="Shen Y."/>
        </authorList>
    </citation>
    <scope>NUCLEOTIDE SEQUENCE</scope>
    <source>
        <strain evidence="3">Bigg-433</strain>
    </source>
</reference>
<comment type="caution">
    <text evidence="3">The sequence shown here is derived from an EMBL/GenBank/DDBJ whole genome shotgun (WGS) entry which is preliminary data.</text>
</comment>
<evidence type="ECO:0000313" key="3">
    <source>
        <dbReference type="EMBL" id="KAF6724227.1"/>
    </source>
</evidence>
<evidence type="ECO:0000313" key="4">
    <source>
        <dbReference type="Proteomes" id="UP000646548"/>
    </source>
</evidence>
<dbReference type="AlphaFoldDB" id="A0A834C752"/>
<feature type="compositionally biased region" description="Basic residues" evidence="1">
    <location>
        <begin position="127"/>
        <end position="141"/>
    </location>
</feature>
<feature type="compositionally biased region" description="Low complexity" evidence="1">
    <location>
        <begin position="146"/>
        <end position="155"/>
    </location>
</feature>
<dbReference type="InterPro" id="IPR011993">
    <property type="entry name" value="PH-like_dom_sf"/>
</dbReference>
<accession>A0A834C752</accession>